<dbReference type="EMBL" id="BAABAT010000020">
    <property type="protein sequence ID" value="GAA4255241.1"/>
    <property type="molecule type" value="Genomic_DNA"/>
</dbReference>
<proteinExistence type="predicted"/>
<gene>
    <name evidence="2" type="ORF">GCM10022255_063330</name>
</gene>
<dbReference type="Proteomes" id="UP001500620">
    <property type="component" value="Unassembled WGS sequence"/>
</dbReference>
<dbReference type="RefSeq" id="WP_345132235.1">
    <property type="nucleotide sequence ID" value="NZ_BAABAT010000020.1"/>
</dbReference>
<evidence type="ECO:0000313" key="3">
    <source>
        <dbReference type="Proteomes" id="UP001500620"/>
    </source>
</evidence>
<dbReference type="Pfam" id="PF09860">
    <property type="entry name" value="DUF2087"/>
    <property type="match status" value="1"/>
</dbReference>
<protein>
    <submittedName>
        <fullName evidence="2">DUF2087 domain-containing protein</fullName>
    </submittedName>
</protein>
<organism evidence="2 3">
    <name type="scientific">Dactylosporangium darangshiense</name>
    <dbReference type="NCBI Taxonomy" id="579108"/>
    <lineage>
        <taxon>Bacteria</taxon>
        <taxon>Bacillati</taxon>
        <taxon>Actinomycetota</taxon>
        <taxon>Actinomycetes</taxon>
        <taxon>Micromonosporales</taxon>
        <taxon>Micromonosporaceae</taxon>
        <taxon>Dactylosporangium</taxon>
    </lineage>
</organism>
<keyword evidence="3" id="KW-1185">Reference proteome</keyword>
<evidence type="ECO:0000313" key="2">
    <source>
        <dbReference type="EMBL" id="GAA4255241.1"/>
    </source>
</evidence>
<feature type="domain" description="DUF2087" evidence="1">
    <location>
        <begin position="105"/>
        <end position="171"/>
    </location>
</feature>
<sequence>MTPTALCGLLAESDRLQVFAAVVLGARTPSEVESTTGLSARLVEPAIRRLQQGGLLRISDGELAAADEAFKDAVRQNAAPAAPQPTLDPDRQRDLILRTFISDGRLTQIPVAQAKRTVVLEHVVSSFEPGIRYPEREVNAILRAWHDDHAALRRYLVDAGLLSRDNNVYWRSGGPVVL</sequence>
<comment type="caution">
    <text evidence="2">The sequence shown here is derived from an EMBL/GenBank/DDBJ whole genome shotgun (WGS) entry which is preliminary data.</text>
</comment>
<reference evidence="3" key="1">
    <citation type="journal article" date="2019" name="Int. J. Syst. Evol. Microbiol.">
        <title>The Global Catalogue of Microorganisms (GCM) 10K type strain sequencing project: providing services to taxonomists for standard genome sequencing and annotation.</title>
        <authorList>
            <consortium name="The Broad Institute Genomics Platform"/>
            <consortium name="The Broad Institute Genome Sequencing Center for Infectious Disease"/>
            <person name="Wu L."/>
            <person name="Ma J."/>
        </authorList>
    </citation>
    <scope>NUCLEOTIDE SEQUENCE [LARGE SCALE GENOMIC DNA]</scope>
    <source>
        <strain evidence="3">JCM 17441</strain>
    </source>
</reference>
<evidence type="ECO:0000259" key="1">
    <source>
        <dbReference type="Pfam" id="PF09860"/>
    </source>
</evidence>
<dbReference type="InterPro" id="IPR018656">
    <property type="entry name" value="DUF2087"/>
</dbReference>
<accession>A0ABP8DGN4</accession>
<name>A0ABP8DGN4_9ACTN</name>